<evidence type="ECO:0000259" key="15">
    <source>
        <dbReference type="Pfam" id="PF00487"/>
    </source>
</evidence>
<evidence type="ECO:0000256" key="11">
    <source>
        <dbReference type="ARBA" id="ARBA00023136"/>
    </source>
</evidence>
<accession>E1Z5Y8</accession>
<dbReference type="GO" id="GO:0016717">
    <property type="term" value="F:oxidoreductase activity, acting on paired donors, with oxidation of a pair of donors resulting in the reduction of molecular oxygen to two molecules of water"/>
    <property type="evidence" value="ECO:0007669"/>
    <property type="project" value="InterPro"/>
</dbReference>
<evidence type="ECO:0000256" key="10">
    <source>
        <dbReference type="ARBA" id="ARBA00023098"/>
    </source>
</evidence>
<evidence type="ECO:0000256" key="13">
    <source>
        <dbReference type="RuleBase" id="RU000581"/>
    </source>
</evidence>
<evidence type="ECO:0000313" key="16">
    <source>
        <dbReference type="EMBL" id="EFN58839.1"/>
    </source>
</evidence>
<protein>
    <recommendedName>
        <fullName evidence="15">Fatty acid desaturase domain-containing protein</fullName>
    </recommendedName>
</protein>
<feature type="transmembrane region" description="Helical" evidence="14">
    <location>
        <begin position="153"/>
        <end position="173"/>
    </location>
</feature>
<keyword evidence="4 13" id="KW-0444">Lipid biosynthesis</keyword>
<comment type="similarity">
    <text evidence="3 13">Belongs to the fatty acid desaturase type 1 family.</text>
</comment>
<dbReference type="EMBL" id="GL433837">
    <property type="protein sequence ID" value="EFN58839.1"/>
    <property type="molecule type" value="Genomic_DNA"/>
</dbReference>
<keyword evidence="5 13" id="KW-0812">Transmembrane</keyword>
<keyword evidence="12 13" id="KW-0275">Fatty acid biosynthesis</keyword>
<feature type="transmembrane region" description="Helical" evidence="14">
    <location>
        <begin position="179"/>
        <end position="196"/>
    </location>
</feature>
<evidence type="ECO:0000256" key="9">
    <source>
        <dbReference type="ARBA" id="ARBA00023004"/>
    </source>
</evidence>
<dbReference type="PANTHER" id="PTHR11351">
    <property type="entry name" value="ACYL-COA DESATURASE"/>
    <property type="match status" value="1"/>
</dbReference>
<dbReference type="AlphaFoldDB" id="E1Z5Y8"/>
<dbReference type="RefSeq" id="XP_005850941.1">
    <property type="nucleotide sequence ID" value="XM_005850879.1"/>
</dbReference>
<keyword evidence="11 14" id="KW-0472">Membrane</keyword>
<organism evidence="17">
    <name type="scientific">Chlorella variabilis</name>
    <name type="common">Green alga</name>
    <dbReference type="NCBI Taxonomy" id="554065"/>
    <lineage>
        <taxon>Eukaryota</taxon>
        <taxon>Viridiplantae</taxon>
        <taxon>Chlorophyta</taxon>
        <taxon>core chlorophytes</taxon>
        <taxon>Trebouxiophyceae</taxon>
        <taxon>Chlorellales</taxon>
        <taxon>Chlorellaceae</taxon>
        <taxon>Chlorella clade</taxon>
        <taxon>Chlorella</taxon>
    </lineage>
</organism>
<dbReference type="Proteomes" id="UP000008141">
    <property type="component" value="Unassembled WGS sequence"/>
</dbReference>
<feature type="transmembrane region" description="Helical" evidence="14">
    <location>
        <begin position="293"/>
        <end position="316"/>
    </location>
</feature>
<dbReference type="PANTHER" id="PTHR11351:SF31">
    <property type="entry name" value="DESATURASE 1, ISOFORM A-RELATED"/>
    <property type="match status" value="1"/>
</dbReference>
<dbReference type="OMA" id="VILMIFQ"/>
<keyword evidence="6" id="KW-0276">Fatty acid metabolism</keyword>
<keyword evidence="10" id="KW-0443">Lipid metabolism</keyword>
<evidence type="ECO:0000256" key="1">
    <source>
        <dbReference type="ARBA" id="ARBA00004141"/>
    </source>
</evidence>
<comment type="subcellular location">
    <subcellularLocation>
        <location evidence="1">Membrane</location>
        <topology evidence="1">Multi-pass membrane protein</topology>
    </subcellularLocation>
</comment>
<gene>
    <name evidence="16" type="ORF">CHLNCDRAFT_34160</name>
</gene>
<dbReference type="FunCoup" id="E1Z5Y8">
    <property type="interactions" value="410"/>
</dbReference>
<evidence type="ECO:0000256" key="2">
    <source>
        <dbReference type="ARBA" id="ARBA00005189"/>
    </source>
</evidence>
<comment type="cofactor">
    <cofactor evidence="13">
        <name>Fe(2+)</name>
        <dbReference type="ChEBI" id="CHEBI:29033"/>
    </cofactor>
</comment>
<dbReference type="Pfam" id="PF00487">
    <property type="entry name" value="FA_desaturase"/>
    <property type="match status" value="1"/>
</dbReference>
<evidence type="ECO:0000256" key="3">
    <source>
        <dbReference type="ARBA" id="ARBA00009295"/>
    </source>
</evidence>
<evidence type="ECO:0000256" key="14">
    <source>
        <dbReference type="SAM" id="Phobius"/>
    </source>
</evidence>
<evidence type="ECO:0000256" key="6">
    <source>
        <dbReference type="ARBA" id="ARBA00022832"/>
    </source>
</evidence>
<comment type="domain">
    <text evidence="13">The histidine box domains are involved in binding the catalytic metal ions.</text>
</comment>
<dbReference type="InterPro" id="IPR015876">
    <property type="entry name" value="Acyl-CoA_DS"/>
</dbReference>
<dbReference type="GO" id="GO:0005789">
    <property type="term" value="C:endoplasmic reticulum membrane"/>
    <property type="evidence" value="ECO:0007669"/>
    <property type="project" value="TreeGrafter"/>
</dbReference>
<dbReference type="GeneID" id="17358060"/>
<evidence type="ECO:0000256" key="8">
    <source>
        <dbReference type="ARBA" id="ARBA00023002"/>
    </source>
</evidence>
<dbReference type="KEGG" id="cvr:CHLNCDRAFT_34160"/>
<dbReference type="CDD" id="cd03505">
    <property type="entry name" value="Delta9-FADS-like"/>
    <property type="match status" value="1"/>
</dbReference>
<keyword evidence="9" id="KW-0408">Iron</keyword>
<keyword evidence="8 13" id="KW-0560">Oxidoreductase</keyword>
<keyword evidence="17" id="KW-1185">Reference proteome</keyword>
<dbReference type="GO" id="GO:0042761">
    <property type="term" value="P:very long-chain fatty acid biosynthetic process"/>
    <property type="evidence" value="ECO:0007669"/>
    <property type="project" value="TreeGrafter"/>
</dbReference>
<evidence type="ECO:0000313" key="17">
    <source>
        <dbReference type="Proteomes" id="UP000008141"/>
    </source>
</evidence>
<proteinExistence type="inferred from homology"/>
<evidence type="ECO:0000256" key="12">
    <source>
        <dbReference type="ARBA" id="ARBA00023160"/>
    </source>
</evidence>
<comment type="pathway">
    <text evidence="2">Lipid metabolism.</text>
</comment>
<dbReference type="InParanoid" id="E1Z5Y8"/>
<sequence length="422" mass="47826">MVATALPPQMTSVSGRGLGLALGAKPVAGGLVRAPRLHAATSQRCARRISCQAARDNTRTSAAAVEATLTMAPEDGSAVGEIMVPEWAGMSYDAQYDDIFSKPLNLRKVTPKPDPSAQAQVPGARKVPFSDVYGKPRKRLFWDRQFTTKDKVYLGYMAFVHVGALLAPFYFSWAHVAEFALMYFITGCLGITLSYHRQLTHRSFTTPKWLERVFAYCGVMSVQGDPLEWVSCHRYHHLHCETPLDPHSVYEGFWWSHMGWLLDDDATQSRVFDTSNAADIAKDPFYAHLHKHYTWHVVGMFVAIYLLGGWGSLLWAGCLRTVWVYHITWFVNSAAHVWGTQTYETGDQSRNNWWVGLLGFGEGWHNNHHAFEFSARHGLEDSQWDMTWQVIRFLDFLGLADNIKLPSEKQKERLRLEDTVVV</sequence>
<dbReference type="STRING" id="554065.E1Z5Y8"/>
<evidence type="ECO:0000256" key="7">
    <source>
        <dbReference type="ARBA" id="ARBA00022989"/>
    </source>
</evidence>
<evidence type="ECO:0000256" key="5">
    <source>
        <dbReference type="ARBA" id="ARBA00022692"/>
    </source>
</evidence>
<dbReference type="PRINTS" id="PR00075">
    <property type="entry name" value="FACDDSATRASE"/>
</dbReference>
<dbReference type="InterPro" id="IPR005804">
    <property type="entry name" value="FA_desaturase_dom"/>
</dbReference>
<dbReference type="eggNOG" id="KOG1600">
    <property type="taxonomic scope" value="Eukaryota"/>
</dbReference>
<feature type="domain" description="Fatty acid desaturase" evidence="15">
    <location>
        <begin position="173"/>
        <end position="371"/>
    </location>
</feature>
<reference evidence="16 17" key="1">
    <citation type="journal article" date="2010" name="Plant Cell">
        <title>The Chlorella variabilis NC64A genome reveals adaptation to photosymbiosis, coevolution with viruses, and cryptic sex.</title>
        <authorList>
            <person name="Blanc G."/>
            <person name="Duncan G."/>
            <person name="Agarkova I."/>
            <person name="Borodovsky M."/>
            <person name="Gurnon J."/>
            <person name="Kuo A."/>
            <person name="Lindquist E."/>
            <person name="Lucas S."/>
            <person name="Pangilinan J."/>
            <person name="Polle J."/>
            <person name="Salamov A."/>
            <person name="Terry A."/>
            <person name="Yamada T."/>
            <person name="Dunigan D.D."/>
            <person name="Grigoriev I.V."/>
            <person name="Claverie J.M."/>
            <person name="Van Etten J.L."/>
        </authorList>
    </citation>
    <scope>NUCLEOTIDE SEQUENCE [LARGE SCALE GENOMIC DNA]</scope>
    <source>
        <strain evidence="16 17">NC64A</strain>
    </source>
</reference>
<evidence type="ECO:0000256" key="4">
    <source>
        <dbReference type="ARBA" id="ARBA00022516"/>
    </source>
</evidence>
<keyword evidence="7 14" id="KW-1133">Transmembrane helix</keyword>
<name>E1Z5Y8_CHLVA</name>
<dbReference type="OrthoDB" id="10260134at2759"/>